<evidence type="ECO:0000313" key="1">
    <source>
        <dbReference type="EMBL" id="KFK36118.1"/>
    </source>
</evidence>
<name>A0A087H1W6_ARAAL</name>
<keyword evidence="2" id="KW-1185">Reference proteome</keyword>
<gene>
    <name evidence="1" type="ordered locus">AALP_Aa4g080300</name>
</gene>
<protein>
    <submittedName>
        <fullName evidence="1">Uncharacterized protein</fullName>
    </submittedName>
</protein>
<dbReference type="EMBL" id="CM002872">
    <property type="protein sequence ID" value="KFK36118.1"/>
    <property type="molecule type" value="Genomic_DNA"/>
</dbReference>
<sequence length="88" mass="10374">MRPIISPTSSRALNWRSSLLAERQGYSDRLASPTDDLILFVESIITIRSGFLSLLKRDLFQPLLWSVITKAQPQWQLMMFYCRQWQKK</sequence>
<proteinExistence type="predicted"/>
<reference evidence="2" key="1">
    <citation type="journal article" date="2015" name="Nat. Plants">
        <title>Genome expansion of Arabis alpina linked with retrotransposition and reduced symmetric DNA methylation.</title>
        <authorList>
            <person name="Willing E.M."/>
            <person name="Rawat V."/>
            <person name="Mandakova T."/>
            <person name="Maumus F."/>
            <person name="James G.V."/>
            <person name="Nordstroem K.J."/>
            <person name="Becker C."/>
            <person name="Warthmann N."/>
            <person name="Chica C."/>
            <person name="Szarzynska B."/>
            <person name="Zytnicki M."/>
            <person name="Albani M.C."/>
            <person name="Kiefer C."/>
            <person name="Bergonzi S."/>
            <person name="Castaings L."/>
            <person name="Mateos J.L."/>
            <person name="Berns M.C."/>
            <person name="Bujdoso N."/>
            <person name="Piofczyk T."/>
            <person name="de Lorenzo L."/>
            <person name="Barrero-Sicilia C."/>
            <person name="Mateos I."/>
            <person name="Piednoel M."/>
            <person name="Hagmann J."/>
            <person name="Chen-Min-Tao R."/>
            <person name="Iglesias-Fernandez R."/>
            <person name="Schuster S.C."/>
            <person name="Alonso-Blanco C."/>
            <person name="Roudier F."/>
            <person name="Carbonero P."/>
            <person name="Paz-Ares J."/>
            <person name="Davis S.J."/>
            <person name="Pecinka A."/>
            <person name="Quesneville H."/>
            <person name="Colot V."/>
            <person name="Lysak M.A."/>
            <person name="Weigel D."/>
            <person name="Coupland G."/>
            <person name="Schneeberger K."/>
        </authorList>
    </citation>
    <scope>NUCLEOTIDE SEQUENCE [LARGE SCALE GENOMIC DNA]</scope>
    <source>
        <strain evidence="2">cv. Pajares</strain>
    </source>
</reference>
<dbReference type="Gramene" id="KFK36118">
    <property type="protein sequence ID" value="KFK36118"/>
    <property type="gene ID" value="AALP_AA4G080300"/>
</dbReference>
<dbReference type="AlphaFoldDB" id="A0A087H1W6"/>
<dbReference type="Proteomes" id="UP000029120">
    <property type="component" value="Chromosome 4"/>
</dbReference>
<organism evidence="1 2">
    <name type="scientific">Arabis alpina</name>
    <name type="common">Alpine rock-cress</name>
    <dbReference type="NCBI Taxonomy" id="50452"/>
    <lineage>
        <taxon>Eukaryota</taxon>
        <taxon>Viridiplantae</taxon>
        <taxon>Streptophyta</taxon>
        <taxon>Embryophyta</taxon>
        <taxon>Tracheophyta</taxon>
        <taxon>Spermatophyta</taxon>
        <taxon>Magnoliopsida</taxon>
        <taxon>eudicotyledons</taxon>
        <taxon>Gunneridae</taxon>
        <taxon>Pentapetalae</taxon>
        <taxon>rosids</taxon>
        <taxon>malvids</taxon>
        <taxon>Brassicales</taxon>
        <taxon>Brassicaceae</taxon>
        <taxon>Arabideae</taxon>
        <taxon>Arabis</taxon>
    </lineage>
</organism>
<evidence type="ECO:0000313" key="2">
    <source>
        <dbReference type="Proteomes" id="UP000029120"/>
    </source>
</evidence>
<accession>A0A087H1W6</accession>